<dbReference type="GO" id="GO:0016787">
    <property type="term" value="F:hydrolase activity"/>
    <property type="evidence" value="ECO:0007669"/>
    <property type="project" value="UniProtKB-KW"/>
</dbReference>
<keyword evidence="6" id="KW-0695">RNA-directed DNA polymerase</keyword>
<sequence length="473" mass="53093">MLLRGAPSKGDPRKAHVRRTVLDDPSEAELSAFRILQNEFATKPWPAHHDRNRQLYMDLDASKEAGFGAMVYHTTPGYSHDPQKPPASTAIQPVLFLSRCLSRAESNYWPTELEVACLVWVLRKVRHLVQAAPVDLPVIIYTDHSGTTAIADSASLRSVASDRLNLRLVRASQYIQQFRVKVFHPPGVTNKVADALSRLPSTDPTLADEDQDDLDALCVTPDQSDQHSSTIHISDEFRDRVRALYDADRRWSSVIKTITTPSDDPVQPVLPYEYEDGLLYQVDAEGTRSLCLPKSLAAEIFRLVHDEQAHQGLDRSWSKLRGLVFPRGLKLLHEYIKHCPQCMDNRTARHRPYGSLQPVLSPPVPFHTVTLDIVLGLPMSSDGFDAMMTVTDKFSKAVGLIAGKAKWDGKDWAWPLLTFFWMANWGLPAAIVSDRDPKFTQGLWSAIFSILISLLYSNTKVSSTIFRSSSPKR</sequence>
<dbReference type="InterPro" id="IPR043502">
    <property type="entry name" value="DNA/RNA_pol_sf"/>
</dbReference>
<feature type="domain" description="Reverse transcriptase RNase H-like" evidence="7">
    <location>
        <begin position="50"/>
        <end position="178"/>
    </location>
</feature>
<dbReference type="GO" id="GO:0003964">
    <property type="term" value="F:RNA-directed DNA polymerase activity"/>
    <property type="evidence" value="ECO:0007669"/>
    <property type="project" value="UniProtKB-KW"/>
</dbReference>
<dbReference type="InterPro" id="IPR050951">
    <property type="entry name" value="Retrovirus_Pol_polyprotein"/>
</dbReference>
<dbReference type="SUPFAM" id="SSF53098">
    <property type="entry name" value="Ribonuclease H-like"/>
    <property type="match status" value="1"/>
</dbReference>
<dbReference type="InterPro" id="IPR036397">
    <property type="entry name" value="RNaseH_sf"/>
</dbReference>
<keyword evidence="10" id="KW-1185">Reference proteome</keyword>
<dbReference type="PANTHER" id="PTHR37984">
    <property type="entry name" value="PROTEIN CBG26694"/>
    <property type="match status" value="1"/>
</dbReference>
<dbReference type="InterPro" id="IPR041373">
    <property type="entry name" value="RT_RNaseH"/>
</dbReference>
<dbReference type="Pfam" id="PF17917">
    <property type="entry name" value="RT_RNaseH"/>
    <property type="match status" value="1"/>
</dbReference>
<dbReference type="Gene3D" id="3.30.420.10">
    <property type="entry name" value="Ribonuclease H-like superfamily/Ribonuclease H"/>
    <property type="match status" value="1"/>
</dbReference>
<dbReference type="SUPFAM" id="SSF56672">
    <property type="entry name" value="DNA/RNA polymerases"/>
    <property type="match status" value="1"/>
</dbReference>
<evidence type="ECO:0000313" key="10">
    <source>
        <dbReference type="Proteomes" id="UP001149074"/>
    </source>
</evidence>
<dbReference type="AlphaFoldDB" id="A0A9W9G0X6"/>
<keyword evidence="1" id="KW-0808">Transferase</keyword>
<evidence type="ECO:0000313" key="9">
    <source>
        <dbReference type="EMBL" id="KAJ5110022.1"/>
    </source>
</evidence>
<dbReference type="Gene3D" id="1.10.340.70">
    <property type="match status" value="1"/>
</dbReference>
<feature type="domain" description="Integrase zinc-binding" evidence="8">
    <location>
        <begin position="293"/>
        <end position="346"/>
    </location>
</feature>
<evidence type="ECO:0000256" key="5">
    <source>
        <dbReference type="ARBA" id="ARBA00022801"/>
    </source>
</evidence>
<dbReference type="PANTHER" id="PTHR37984:SF5">
    <property type="entry name" value="PROTEIN NYNRIN-LIKE"/>
    <property type="match status" value="1"/>
</dbReference>
<dbReference type="InterPro" id="IPR012337">
    <property type="entry name" value="RNaseH-like_sf"/>
</dbReference>
<evidence type="ECO:0000259" key="8">
    <source>
        <dbReference type="Pfam" id="PF17921"/>
    </source>
</evidence>
<keyword evidence="5" id="KW-0378">Hydrolase</keyword>
<dbReference type="RefSeq" id="XP_056478133.1">
    <property type="nucleotide sequence ID" value="XM_056615161.1"/>
</dbReference>
<keyword evidence="3" id="KW-0540">Nuclease</keyword>
<evidence type="ECO:0000256" key="3">
    <source>
        <dbReference type="ARBA" id="ARBA00022722"/>
    </source>
</evidence>
<evidence type="ECO:0000256" key="1">
    <source>
        <dbReference type="ARBA" id="ARBA00022679"/>
    </source>
</evidence>
<dbReference type="GO" id="GO:0003676">
    <property type="term" value="F:nucleic acid binding"/>
    <property type="evidence" value="ECO:0007669"/>
    <property type="project" value="InterPro"/>
</dbReference>
<gene>
    <name evidence="9" type="ORF">N7532_002667</name>
</gene>
<dbReference type="CDD" id="cd09274">
    <property type="entry name" value="RNase_HI_RT_Ty3"/>
    <property type="match status" value="1"/>
</dbReference>
<name>A0A9W9G0X6_9EURO</name>
<comment type="caution">
    <text evidence="9">The sequence shown here is derived from an EMBL/GenBank/DDBJ whole genome shotgun (WGS) entry which is preliminary data.</text>
</comment>
<keyword evidence="4" id="KW-0255">Endonuclease</keyword>
<dbReference type="Pfam" id="PF17921">
    <property type="entry name" value="Integrase_H2C2"/>
    <property type="match status" value="1"/>
</dbReference>
<keyword evidence="2" id="KW-0548">Nucleotidyltransferase</keyword>
<evidence type="ECO:0000256" key="6">
    <source>
        <dbReference type="ARBA" id="ARBA00022918"/>
    </source>
</evidence>
<evidence type="ECO:0008006" key="11">
    <source>
        <dbReference type="Google" id="ProtNLM"/>
    </source>
</evidence>
<dbReference type="Proteomes" id="UP001149074">
    <property type="component" value="Unassembled WGS sequence"/>
</dbReference>
<organism evidence="9 10">
    <name type="scientific">Penicillium argentinense</name>
    <dbReference type="NCBI Taxonomy" id="1131581"/>
    <lineage>
        <taxon>Eukaryota</taxon>
        <taxon>Fungi</taxon>
        <taxon>Dikarya</taxon>
        <taxon>Ascomycota</taxon>
        <taxon>Pezizomycotina</taxon>
        <taxon>Eurotiomycetes</taxon>
        <taxon>Eurotiomycetidae</taxon>
        <taxon>Eurotiales</taxon>
        <taxon>Aspergillaceae</taxon>
        <taxon>Penicillium</taxon>
    </lineage>
</organism>
<accession>A0A9W9G0X6</accession>
<reference evidence="9" key="1">
    <citation type="submission" date="2022-11" db="EMBL/GenBank/DDBJ databases">
        <authorList>
            <person name="Petersen C."/>
        </authorList>
    </citation>
    <scope>NUCLEOTIDE SEQUENCE</scope>
    <source>
        <strain evidence="9">IBT 30761</strain>
    </source>
</reference>
<proteinExistence type="predicted"/>
<dbReference type="OrthoDB" id="4358334at2759"/>
<protein>
    <recommendedName>
        <fullName evidence="11">Integrase catalytic domain-containing protein</fullName>
    </recommendedName>
</protein>
<dbReference type="GO" id="GO:0004519">
    <property type="term" value="F:endonuclease activity"/>
    <property type="evidence" value="ECO:0007669"/>
    <property type="project" value="UniProtKB-KW"/>
</dbReference>
<reference evidence="9" key="2">
    <citation type="journal article" date="2023" name="IMA Fungus">
        <title>Comparative genomic study of the Penicillium genus elucidates a diverse pangenome and 15 lateral gene transfer events.</title>
        <authorList>
            <person name="Petersen C."/>
            <person name="Sorensen T."/>
            <person name="Nielsen M.R."/>
            <person name="Sondergaard T.E."/>
            <person name="Sorensen J.L."/>
            <person name="Fitzpatrick D.A."/>
            <person name="Frisvad J.C."/>
            <person name="Nielsen K.L."/>
        </authorList>
    </citation>
    <scope>NUCLEOTIDE SEQUENCE</scope>
    <source>
        <strain evidence="9">IBT 30761</strain>
    </source>
</reference>
<evidence type="ECO:0000256" key="4">
    <source>
        <dbReference type="ARBA" id="ARBA00022759"/>
    </source>
</evidence>
<evidence type="ECO:0000259" key="7">
    <source>
        <dbReference type="Pfam" id="PF17917"/>
    </source>
</evidence>
<evidence type="ECO:0000256" key="2">
    <source>
        <dbReference type="ARBA" id="ARBA00022695"/>
    </source>
</evidence>
<dbReference type="InterPro" id="IPR041588">
    <property type="entry name" value="Integrase_H2C2"/>
</dbReference>
<dbReference type="EMBL" id="JAPQKI010000003">
    <property type="protein sequence ID" value="KAJ5110022.1"/>
    <property type="molecule type" value="Genomic_DNA"/>
</dbReference>
<dbReference type="GeneID" id="81354140"/>